<name>A0A1E7YXT9_9GAMM</name>
<accession>A0A1E7YXT9</accession>
<protein>
    <submittedName>
        <fullName evidence="1">Uncharacterized protein</fullName>
    </submittedName>
</protein>
<comment type="caution">
    <text evidence="1">The sequence shown here is derived from an EMBL/GenBank/DDBJ whole genome shotgun (WGS) entry which is preliminary data.</text>
</comment>
<dbReference type="EMBL" id="MAYS01000436">
    <property type="protein sequence ID" value="OFC61185.1"/>
    <property type="molecule type" value="Genomic_DNA"/>
</dbReference>
<organism evidence="1 2">
    <name type="scientific">Candidatus Erwinia dacicola</name>
    <dbReference type="NCBI Taxonomy" id="252393"/>
    <lineage>
        <taxon>Bacteria</taxon>
        <taxon>Pseudomonadati</taxon>
        <taxon>Pseudomonadota</taxon>
        <taxon>Gammaproteobacteria</taxon>
        <taxon>Enterobacterales</taxon>
        <taxon>Erwiniaceae</taxon>
        <taxon>Erwinia</taxon>
    </lineage>
</organism>
<gene>
    <name evidence="1" type="ORF">BBW68_13370</name>
</gene>
<reference evidence="1 2" key="1">
    <citation type="submission" date="2016-07" db="EMBL/GenBank/DDBJ databases">
        <authorList>
            <person name="Yuval B."/>
        </authorList>
    </citation>
    <scope>NUCLEOTIDE SEQUENCE [LARGE SCALE GENOMIC DNA]</scope>
    <source>
        <strain evidence="1 2">IL</strain>
    </source>
</reference>
<dbReference type="Proteomes" id="UP000243534">
    <property type="component" value="Unassembled WGS sequence"/>
</dbReference>
<dbReference type="AlphaFoldDB" id="A0A1E7YXT9"/>
<proteinExistence type="predicted"/>
<evidence type="ECO:0000313" key="1">
    <source>
        <dbReference type="EMBL" id="OFC61185.1"/>
    </source>
</evidence>
<sequence>MEKVMKTEMVIGLSLFAVLTLYSIQFLIRQRSIKVKQQRINTLAEYNILCEEVELKARRKL</sequence>
<evidence type="ECO:0000313" key="2">
    <source>
        <dbReference type="Proteomes" id="UP000243534"/>
    </source>
</evidence>